<dbReference type="Proteomes" id="UP000632774">
    <property type="component" value="Unassembled WGS sequence"/>
</dbReference>
<comment type="caution">
    <text evidence="2">The sequence shown here is derived from an EMBL/GenBank/DDBJ whole genome shotgun (WGS) entry which is preliminary data.</text>
</comment>
<dbReference type="RefSeq" id="WP_194105079.1">
    <property type="nucleotide sequence ID" value="NZ_JADFFM010000001.1"/>
</dbReference>
<accession>A0ABR9XEI7</accession>
<gene>
    <name evidence="2" type="ORF">IRJ18_04885</name>
</gene>
<keyword evidence="3" id="KW-1185">Reference proteome</keyword>
<name>A0ABR9XEI7_9SPHI</name>
<protein>
    <recommendedName>
        <fullName evidence="4">Chemoreceptor-like protein with four helix bundle sensory module</fullName>
    </recommendedName>
</protein>
<evidence type="ECO:0000313" key="3">
    <source>
        <dbReference type="Proteomes" id="UP000632774"/>
    </source>
</evidence>
<evidence type="ECO:0000313" key="2">
    <source>
        <dbReference type="EMBL" id="MBE9665686.1"/>
    </source>
</evidence>
<keyword evidence="1" id="KW-0812">Transmembrane</keyword>
<sequence length="220" mass="24954">MKTTIASRKFTITGGLLTIMLILLIVGVSLKCLTRQSDFAMGISKINHQLNQVHRAAITVYQLDIARIRYRRTGLNIFRLAFQQIGDSLSTQIKELHYLTKDDSIEKACVVSVSMGIKDLQGYWLSPANYTEKPGGKNKLRVAMEEETKIAGIQSDLNTISQGYTHRFNNLFLVNQKTMKQTQQVIIFTAALILLILLCMLMMQRVMLKKMKTDEDQPVP</sequence>
<feature type="transmembrane region" description="Helical" evidence="1">
    <location>
        <begin position="185"/>
        <end position="203"/>
    </location>
</feature>
<evidence type="ECO:0000256" key="1">
    <source>
        <dbReference type="SAM" id="Phobius"/>
    </source>
</evidence>
<organism evidence="2 3">
    <name type="scientific">Mucilaginibacter boryungensis</name>
    <dbReference type="NCBI Taxonomy" id="768480"/>
    <lineage>
        <taxon>Bacteria</taxon>
        <taxon>Pseudomonadati</taxon>
        <taxon>Bacteroidota</taxon>
        <taxon>Sphingobacteriia</taxon>
        <taxon>Sphingobacteriales</taxon>
        <taxon>Sphingobacteriaceae</taxon>
        <taxon>Mucilaginibacter</taxon>
    </lineage>
</organism>
<reference evidence="2 3" key="1">
    <citation type="submission" date="2020-10" db="EMBL/GenBank/DDBJ databases">
        <title>Mucilaginibacter mali sp. nov., isolated from rhizosphere soil of apple orchard.</title>
        <authorList>
            <person name="Lee J.-S."/>
            <person name="Kim H.S."/>
            <person name="Kim J.-S."/>
        </authorList>
    </citation>
    <scope>NUCLEOTIDE SEQUENCE [LARGE SCALE GENOMIC DNA]</scope>
    <source>
        <strain evidence="2 3">KCTC 23157</strain>
    </source>
</reference>
<dbReference type="EMBL" id="JADFFM010000001">
    <property type="protein sequence ID" value="MBE9665686.1"/>
    <property type="molecule type" value="Genomic_DNA"/>
</dbReference>
<proteinExistence type="predicted"/>
<keyword evidence="1" id="KW-0472">Membrane</keyword>
<evidence type="ECO:0008006" key="4">
    <source>
        <dbReference type="Google" id="ProtNLM"/>
    </source>
</evidence>
<keyword evidence="1" id="KW-1133">Transmembrane helix</keyword>
<feature type="transmembrane region" description="Helical" evidence="1">
    <location>
        <begin position="12"/>
        <end position="30"/>
    </location>
</feature>